<dbReference type="EMBL" id="RRYP01016519">
    <property type="protein sequence ID" value="TNV75024.1"/>
    <property type="molecule type" value="Genomic_DNA"/>
</dbReference>
<protein>
    <submittedName>
        <fullName evidence="1">Uncharacterized protein</fullName>
    </submittedName>
</protein>
<dbReference type="OrthoDB" id="291985at2759"/>
<dbReference type="AlphaFoldDB" id="A0A8J8NHX7"/>
<comment type="caution">
    <text evidence="1">The sequence shown here is derived from an EMBL/GenBank/DDBJ whole genome shotgun (WGS) entry which is preliminary data.</text>
</comment>
<dbReference type="Proteomes" id="UP000785679">
    <property type="component" value="Unassembled WGS sequence"/>
</dbReference>
<organism evidence="1 2">
    <name type="scientific">Halteria grandinella</name>
    <dbReference type="NCBI Taxonomy" id="5974"/>
    <lineage>
        <taxon>Eukaryota</taxon>
        <taxon>Sar</taxon>
        <taxon>Alveolata</taxon>
        <taxon>Ciliophora</taxon>
        <taxon>Intramacronucleata</taxon>
        <taxon>Spirotrichea</taxon>
        <taxon>Stichotrichia</taxon>
        <taxon>Sporadotrichida</taxon>
        <taxon>Halteriidae</taxon>
        <taxon>Halteria</taxon>
    </lineage>
</organism>
<keyword evidence="2" id="KW-1185">Reference proteome</keyword>
<sequence length="317" mass="37682">MDEFLHLGKLQYNKDNNKHQPSGNSKIQVTQCQDHIEKLMKLTRKTKKINTIIKNNESKQNFKQYIIEKEILHSDHLIMLIVKKYCDLIVNNYQINEDSLKVAIEDHKQLLQFFTKFQIKMISEIYNCEYIDPDLAIKTIFQNANIYHHYLAFITQLHIDEIRVFEQNLKSKEGITIKDLGAKEIFHVPENQEIYHHVIEQLNLIIEAKCPVKKFELIGKLKPIIIKVLIIQFRVQMIIINNNIRLKWIVILFSLSQFTHQSNKISHKYLYMSNLFHLLCLIKLVLYDLIKKLIEGLILGFLLVQLLPQHIFQRKNK</sequence>
<reference evidence="1" key="1">
    <citation type="submission" date="2019-06" db="EMBL/GenBank/DDBJ databases">
        <authorList>
            <person name="Zheng W."/>
        </authorList>
    </citation>
    <scope>NUCLEOTIDE SEQUENCE</scope>
    <source>
        <strain evidence="1">QDHG01</strain>
    </source>
</reference>
<evidence type="ECO:0000313" key="1">
    <source>
        <dbReference type="EMBL" id="TNV75024.1"/>
    </source>
</evidence>
<gene>
    <name evidence="1" type="ORF">FGO68_gene2294</name>
</gene>
<accession>A0A8J8NHX7</accession>
<name>A0A8J8NHX7_HALGN</name>
<proteinExistence type="predicted"/>
<evidence type="ECO:0000313" key="2">
    <source>
        <dbReference type="Proteomes" id="UP000785679"/>
    </source>
</evidence>